<name>A0A411YK39_9ACTN</name>
<dbReference type="OrthoDB" id="9809709at2"/>
<dbReference type="NCBIfam" id="TIGR00114">
    <property type="entry name" value="lumazine-synth"/>
    <property type="match status" value="1"/>
</dbReference>
<evidence type="ECO:0000256" key="4">
    <source>
        <dbReference type="ARBA" id="ARBA00022619"/>
    </source>
</evidence>
<keyword evidence="4 7" id="KW-0686">Riboflavin biosynthesis</keyword>
<evidence type="ECO:0000256" key="2">
    <source>
        <dbReference type="ARBA" id="ARBA00007424"/>
    </source>
</evidence>
<dbReference type="HAMAP" id="MF_00178">
    <property type="entry name" value="Lumazine_synth"/>
    <property type="match status" value="1"/>
</dbReference>
<comment type="function">
    <text evidence="7">Catalyzes the formation of 6,7-dimethyl-8-ribityllumazine by condensation of 5-amino-6-(D-ribitylamino)uracil with 3,4-dihydroxy-2-butanone 4-phosphate. This is the penultimate step in the biosynthesis of riboflavin.</text>
</comment>
<dbReference type="SUPFAM" id="SSF52121">
    <property type="entry name" value="Lumazine synthase"/>
    <property type="match status" value="1"/>
</dbReference>
<dbReference type="Gene3D" id="3.40.50.960">
    <property type="entry name" value="Lumazine/riboflavin synthase"/>
    <property type="match status" value="1"/>
</dbReference>
<dbReference type="PANTHER" id="PTHR21058:SF0">
    <property type="entry name" value="6,7-DIMETHYL-8-RIBITYLLUMAZINE SYNTHASE"/>
    <property type="match status" value="1"/>
</dbReference>
<protein>
    <recommendedName>
        <fullName evidence="3 7">6,7-dimethyl-8-ribityllumazine synthase</fullName>
        <shortName evidence="7">DMRL synthase</shortName>
        <shortName evidence="7">LS</shortName>
        <shortName evidence="7">Lumazine synthase</shortName>
        <ecNumber evidence="3 7">2.5.1.78</ecNumber>
    </recommendedName>
</protein>
<dbReference type="GO" id="GO:0009231">
    <property type="term" value="P:riboflavin biosynthetic process"/>
    <property type="evidence" value="ECO:0007669"/>
    <property type="project" value="UniProtKB-UniRule"/>
</dbReference>
<feature type="binding site" evidence="7">
    <location>
        <begin position="80"/>
        <end position="82"/>
    </location>
    <ligand>
        <name>5-amino-6-(D-ribitylamino)uracil</name>
        <dbReference type="ChEBI" id="CHEBI:15934"/>
    </ligand>
</feature>
<dbReference type="Pfam" id="PF00885">
    <property type="entry name" value="DMRL_synthase"/>
    <property type="match status" value="1"/>
</dbReference>
<sequence length="159" mass="16846">MQVHEGPLDATGLRVGLVAARFNETVVRRLVDGAQDCLRRHGADDDAIELVWVPGSWELPLVVDRLAARGDLDAIVTLGAVVRGETAHFDYVAGQAADVGQLAVRHGLPISNAVLTTETYDQAVDRAGGKLGNKGWEAALAAIETVRVLQSVSGGTRRS</sequence>
<comment type="pathway">
    <text evidence="1 7">Cofactor biosynthesis; riboflavin biosynthesis; riboflavin from 2-hydroxy-3-oxobutyl phosphate and 5-amino-6-(D-ribitylamino)uracil: step 1/2.</text>
</comment>
<keyword evidence="9" id="KW-1185">Reference proteome</keyword>
<feature type="active site" description="Proton donor" evidence="7">
    <location>
        <position position="88"/>
    </location>
</feature>
<evidence type="ECO:0000256" key="6">
    <source>
        <dbReference type="ARBA" id="ARBA00048785"/>
    </source>
</evidence>
<feature type="binding site" evidence="7">
    <location>
        <position position="112"/>
    </location>
    <ligand>
        <name>5-amino-6-(D-ribitylamino)uracil</name>
        <dbReference type="ChEBI" id="CHEBI:15934"/>
    </ligand>
</feature>
<comment type="catalytic activity">
    <reaction evidence="6 7">
        <text>(2S)-2-hydroxy-3-oxobutyl phosphate + 5-amino-6-(D-ribitylamino)uracil = 6,7-dimethyl-8-(1-D-ribityl)lumazine + phosphate + 2 H2O + H(+)</text>
        <dbReference type="Rhea" id="RHEA:26152"/>
        <dbReference type="ChEBI" id="CHEBI:15377"/>
        <dbReference type="ChEBI" id="CHEBI:15378"/>
        <dbReference type="ChEBI" id="CHEBI:15934"/>
        <dbReference type="ChEBI" id="CHEBI:43474"/>
        <dbReference type="ChEBI" id="CHEBI:58201"/>
        <dbReference type="ChEBI" id="CHEBI:58830"/>
        <dbReference type="EC" id="2.5.1.78"/>
    </reaction>
</comment>
<keyword evidence="5 7" id="KW-0808">Transferase</keyword>
<evidence type="ECO:0000313" key="8">
    <source>
        <dbReference type="EMBL" id="QBI21553.1"/>
    </source>
</evidence>
<dbReference type="CDD" id="cd09209">
    <property type="entry name" value="Lumazine_synthase-I"/>
    <property type="match status" value="1"/>
</dbReference>
<dbReference type="AlphaFoldDB" id="A0A411YK39"/>
<dbReference type="UniPathway" id="UPA00275">
    <property type="reaction ID" value="UER00404"/>
</dbReference>
<dbReference type="EMBL" id="CP036402">
    <property type="protein sequence ID" value="QBI21553.1"/>
    <property type="molecule type" value="Genomic_DNA"/>
</dbReference>
<evidence type="ECO:0000256" key="1">
    <source>
        <dbReference type="ARBA" id="ARBA00004917"/>
    </source>
</evidence>
<dbReference type="Proteomes" id="UP000291469">
    <property type="component" value="Chromosome"/>
</dbReference>
<gene>
    <name evidence="7" type="primary">ribH</name>
    <name evidence="8" type="ORF">ER308_19585</name>
</gene>
<dbReference type="InterPro" id="IPR036467">
    <property type="entry name" value="LS/RS_sf"/>
</dbReference>
<proteinExistence type="inferred from homology"/>
<accession>A0A411YK39</accession>
<dbReference type="InterPro" id="IPR034964">
    <property type="entry name" value="LS"/>
</dbReference>
<dbReference type="GO" id="GO:0000906">
    <property type="term" value="F:6,7-dimethyl-8-ribityllumazine synthase activity"/>
    <property type="evidence" value="ECO:0007669"/>
    <property type="project" value="UniProtKB-UniRule"/>
</dbReference>
<dbReference type="EC" id="2.5.1.78" evidence="3 7"/>
<dbReference type="GO" id="GO:0005829">
    <property type="term" value="C:cytosol"/>
    <property type="evidence" value="ECO:0007669"/>
    <property type="project" value="TreeGrafter"/>
</dbReference>
<evidence type="ECO:0000313" key="9">
    <source>
        <dbReference type="Proteomes" id="UP000291469"/>
    </source>
</evidence>
<organism evidence="8 9">
    <name type="scientific">Egibacter rhizosphaerae</name>
    <dbReference type="NCBI Taxonomy" id="1670831"/>
    <lineage>
        <taxon>Bacteria</taxon>
        <taxon>Bacillati</taxon>
        <taxon>Actinomycetota</taxon>
        <taxon>Nitriliruptoria</taxon>
        <taxon>Egibacterales</taxon>
        <taxon>Egibacteraceae</taxon>
        <taxon>Egibacter</taxon>
    </lineage>
</organism>
<feature type="binding site" evidence="7">
    <location>
        <position position="22"/>
    </location>
    <ligand>
        <name>5-amino-6-(D-ribitylamino)uracil</name>
        <dbReference type="ChEBI" id="CHEBI:15934"/>
    </ligand>
</feature>
<feature type="binding site" evidence="7">
    <location>
        <position position="126"/>
    </location>
    <ligand>
        <name>(2S)-2-hydroxy-3-oxobutyl phosphate</name>
        <dbReference type="ChEBI" id="CHEBI:58830"/>
    </ligand>
</feature>
<dbReference type="KEGG" id="erz:ER308_19585"/>
<dbReference type="InterPro" id="IPR002180">
    <property type="entry name" value="LS/RS"/>
</dbReference>
<evidence type="ECO:0000256" key="5">
    <source>
        <dbReference type="ARBA" id="ARBA00022679"/>
    </source>
</evidence>
<dbReference type="GO" id="GO:0009349">
    <property type="term" value="C:riboflavin synthase complex"/>
    <property type="evidence" value="ECO:0007669"/>
    <property type="project" value="UniProtKB-UniRule"/>
</dbReference>
<evidence type="ECO:0000256" key="3">
    <source>
        <dbReference type="ARBA" id="ARBA00012664"/>
    </source>
</evidence>
<dbReference type="RefSeq" id="WP_131156545.1">
    <property type="nucleotide sequence ID" value="NZ_CP036402.1"/>
</dbReference>
<dbReference type="PANTHER" id="PTHR21058">
    <property type="entry name" value="6,7-DIMETHYL-8-RIBITYLLUMAZINE SYNTHASE DMRL SYNTHASE LUMAZINE SYNTHASE"/>
    <property type="match status" value="1"/>
</dbReference>
<comment type="similarity">
    <text evidence="2 7">Belongs to the DMRL synthase family.</text>
</comment>
<evidence type="ECO:0000256" key="7">
    <source>
        <dbReference type="HAMAP-Rule" id="MF_00178"/>
    </source>
</evidence>
<reference evidence="8 9" key="1">
    <citation type="submission" date="2019-01" db="EMBL/GenBank/DDBJ databases">
        <title>Egibacter rhizosphaerae EGI 80759T.</title>
        <authorList>
            <person name="Chen D.-D."/>
            <person name="Tian Y."/>
            <person name="Jiao J.-Y."/>
            <person name="Zhang X.-T."/>
            <person name="Zhang Y.-G."/>
            <person name="Zhang Y."/>
            <person name="Xiao M."/>
            <person name="Shu W.-S."/>
            <person name="Li W.-J."/>
        </authorList>
    </citation>
    <scope>NUCLEOTIDE SEQUENCE [LARGE SCALE GENOMIC DNA]</scope>
    <source>
        <strain evidence="8 9">EGI 80759</strain>
    </source>
</reference>
<feature type="binding site" evidence="7">
    <location>
        <begin position="85"/>
        <end position="86"/>
    </location>
    <ligand>
        <name>(2S)-2-hydroxy-3-oxobutyl phosphate</name>
        <dbReference type="ChEBI" id="CHEBI:58830"/>
    </ligand>
</feature>
<feature type="binding site" evidence="7">
    <location>
        <begin position="56"/>
        <end position="58"/>
    </location>
    <ligand>
        <name>5-amino-6-(D-ribitylamino)uracil</name>
        <dbReference type="ChEBI" id="CHEBI:15934"/>
    </ligand>
</feature>